<sequence length="669" mass="70107">MAGVQGSRASSAVAACFVLACAGLIASASAYITIQSGDFVDENCRVFNFNGYNTWQILENAAGVVGSKSDVDSQFDAAVKTGFNAVRIFGFGTESGFALQTSIGQYNPAAWDAFDYVIAAAKQRKLRLIVALADNWDTASNTDNKYFYTGGSSSNEDSFFTSSSAQTAYQNHLTEVVNHVNSITGNAYKNEPTIASWNLINEPRCANSDCAAAMQAWIAKMAPFLKQQDPNHLVTVGEDGFYNYLQCNADVNPGGWAGQTGQNFLPNHALPGIDYAAIHLWPDNWAQYDIDFARYWISNHSANAKTLQRPLLLEEFGKAVNSSVPQQNEFQRQAFYKLIYSLVESSIDDGGPLKGILFWRWDQVMNVDLGTTGSPGTDADTLDSNAPAFTGTIVPFTQRINGAKAQTVSGCTPGAAPAPSGSATAYAPSVSVASIGSSTSGPDPSDFDPPNLSDIPSSCNALMGRLVGTVVANSTQPTADACCAACNSNSRCTVWNYCFCDGGCGGGTIAKGTCELRNQPNAFYPRADVTNGAGFLAGSPKVSNITFPWECQPDGNGCTPQTVGTCSASALESSLVCPSGACNASQVNVGGDVITIDGCDDGCESYVSTAAAGTANPPFGSKGGCQGNAFPFNQCTLKTQSGGFQNATVYDSGSNQPWVSGSGSTASSS</sequence>
<dbReference type="PANTHER" id="PTHR31451:SF39">
    <property type="entry name" value="MANNAN ENDO-1,4-BETA-MANNOSIDASE 1"/>
    <property type="match status" value="1"/>
</dbReference>
<keyword evidence="7" id="KW-0378">Hydrolase</keyword>
<dbReference type="Gene3D" id="3.20.20.80">
    <property type="entry name" value="Glycosidases"/>
    <property type="match status" value="1"/>
</dbReference>
<evidence type="ECO:0000256" key="6">
    <source>
        <dbReference type="ARBA" id="ARBA00022729"/>
    </source>
</evidence>
<dbReference type="InterPro" id="IPR017853">
    <property type="entry name" value="GH"/>
</dbReference>
<dbReference type="AlphaFoldDB" id="A0AAW1NN01"/>
<name>A0AAW1NN01_9CHLO</name>
<dbReference type="SUPFAM" id="SSF51445">
    <property type="entry name" value="(Trans)glycosidases"/>
    <property type="match status" value="1"/>
</dbReference>
<dbReference type="EMBL" id="JALJOQ010000163">
    <property type="protein sequence ID" value="KAK9792495.1"/>
    <property type="molecule type" value="Genomic_DNA"/>
</dbReference>
<comment type="caution">
    <text evidence="11">The sequence shown here is derived from an EMBL/GenBank/DDBJ whole genome shotgun (WGS) entry which is preliminary data.</text>
</comment>
<evidence type="ECO:0000256" key="2">
    <source>
        <dbReference type="ARBA" id="ARBA00004613"/>
    </source>
</evidence>
<feature type="domain" description="Glycoside hydrolase family 5" evidence="10">
    <location>
        <begin position="31"/>
        <end position="364"/>
    </location>
</feature>
<feature type="chain" id="PRO_5043632040" description="mannan endo-1,4-beta-mannosidase" evidence="9">
    <location>
        <begin position="31"/>
        <end position="669"/>
    </location>
</feature>
<gene>
    <name evidence="11" type="ORF">WJX73_008718</name>
</gene>
<dbReference type="Gene3D" id="3.50.4.10">
    <property type="entry name" value="Hepatocyte Growth Factor"/>
    <property type="match status" value="1"/>
</dbReference>
<accession>A0AAW1NN01</accession>
<evidence type="ECO:0000313" key="11">
    <source>
        <dbReference type="EMBL" id="KAK9792495.1"/>
    </source>
</evidence>
<evidence type="ECO:0000256" key="5">
    <source>
        <dbReference type="ARBA" id="ARBA00022525"/>
    </source>
</evidence>
<comment type="subcellular location">
    <subcellularLocation>
        <location evidence="2">Secreted</location>
    </subcellularLocation>
</comment>
<proteinExistence type="inferred from homology"/>
<dbReference type="GO" id="GO:0016985">
    <property type="term" value="F:mannan endo-1,4-beta-mannosidase activity"/>
    <property type="evidence" value="ECO:0007669"/>
    <property type="project" value="UniProtKB-EC"/>
</dbReference>
<evidence type="ECO:0000256" key="9">
    <source>
        <dbReference type="SAM" id="SignalP"/>
    </source>
</evidence>
<keyword evidence="12" id="KW-1185">Reference proteome</keyword>
<feature type="signal peptide" evidence="9">
    <location>
        <begin position="1"/>
        <end position="30"/>
    </location>
</feature>
<evidence type="ECO:0000256" key="4">
    <source>
        <dbReference type="ARBA" id="ARBA00012706"/>
    </source>
</evidence>
<dbReference type="Pfam" id="PF26410">
    <property type="entry name" value="GH5_mannosidase"/>
    <property type="match status" value="1"/>
</dbReference>
<comment type="similarity">
    <text evidence="3">Belongs to the glycosyl hydrolase 5 (cellulase A) family.</text>
</comment>
<reference evidence="11 12" key="1">
    <citation type="journal article" date="2024" name="Nat. Commun.">
        <title>Phylogenomics reveals the evolutionary origins of lichenization in chlorophyte algae.</title>
        <authorList>
            <person name="Puginier C."/>
            <person name="Libourel C."/>
            <person name="Otte J."/>
            <person name="Skaloud P."/>
            <person name="Haon M."/>
            <person name="Grisel S."/>
            <person name="Petersen M."/>
            <person name="Berrin J.G."/>
            <person name="Delaux P.M."/>
            <person name="Dal Grande F."/>
            <person name="Keller J."/>
        </authorList>
    </citation>
    <scope>NUCLEOTIDE SEQUENCE [LARGE SCALE GENOMIC DNA]</scope>
    <source>
        <strain evidence="11 12">SAG 2036</strain>
    </source>
</reference>
<protein>
    <recommendedName>
        <fullName evidence="4">mannan endo-1,4-beta-mannosidase</fullName>
        <ecNumber evidence="4">3.2.1.78</ecNumber>
    </recommendedName>
</protein>
<evidence type="ECO:0000256" key="8">
    <source>
        <dbReference type="ARBA" id="ARBA00023295"/>
    </source>
</evidence>
<dbReference type="GO" id="GO:0005576">
    <property type="term" value="C:extracellular region"/>
    <property type="evidence" value="ECO:0007669"/>
    <property type="project" value="UniProtKB-SubCell"/>
</dbReference>
<evidence type="ECO:0000313" key="12">
    <source>
        <dbReference type="Proteomes" id="UP001465755"/>
    </source>
</evidence>
<dbReference type="EC" id="3.2.1.78" evidence="4"/>
<evidence type="ECO:0000256" key="7">
    <source>
        <dbReference type="ARBA" id="ARBA00022801"/>
    </source>
</evidence>
<evidence type="ECO:0000256" key="1">
    <source>
        <dbReference type="ARBA" id="ARBA00001678"/>
    </source>
</evidence>
<organism evidence="11 12">
    <name type="scientific">Symbiochloris irregularis</name>
    <dbReference type="NCBI Taxonomy" id="706552"/>
    <lineage>
        <taxon>Eukaryota</taxon>
        <taxon>Viridiplantae</taxon>
        <taxon>Chlorophyta</taxon>
        <taxon>core chlorophytes</taxon>
        <taxon>Trebouxiophyceae</taxon>
        <taxon>Trebouxiales</taxon>
        <taxon>Trebouxiaceae</taxon>
        <taxon>Symbiochloris</taxon>
    </lineage>
</organism>
<dbReference type="PANTHER" id="PTHR31451">
    <property type="match status" value="1"/>
</dbReference>
<dbReference type="InterPro" id="IPR001547">
    <property type="entry name" value="Glyco_hydro_5"/>
</dbReference>
<evidence type="ECO:0000256" key="3">
    <source>
        <dbReference type="ARBA" id="ARBA00005641"/>
    </source>
</evidence>
<comment type="catalytic activity">
    <reaction evidence="1">
        <text>Random hydrolysis of (1-&gt;4)-beta-D-mannosidic linkages in mannans, galactomannans and glucomannans.</text>
        <dbReference type="EC" id="3.2.1.78"/>
    </reaction>
</comment>
<keyword evidence="5" id="KW-0964">Secreted</keyword>
<dbReference type="Proteomes" id="UP001465755">
    <property type="component" value="Unassembled WGS sequence"/>
</dbReference>
<keyword evidence="6 9" id="KW-0732">Signal</keyword>
<evidence type="ECO:0000259" key="10">
    <source>
        <dbReference type="Pfam" id="PF26410"/>
    </source>
</evidence>
<dbReference type="InterPro" id="IPR045053">
    <property type="entry name" value="MAN-like"/>
</dbReference>
<dbReference type="GO" id="GO:0000272">
    <property type="term" value="P:polysaccharide catabolic process"/>
    <property type="evidence" value="ECO:0007669"/>
    <property type="project" value="InterPro"/>
</dbReference>
<keyword evidence="8" id="KW-0326">Glycosidase</keyword>